<dbReference type="GeneID" id="111307299"/>
<dbReference type="GO" id="GO:0010089">
    <property type="term" value="P:xylem development"/>
    <property type="evidence" value="ECO:0007669"/>
    <property type="project" value="InterPro"/>
</dbReference>
<feature type="compositionally biased region" description="Low complexity" evidence="1">
    <location>
        <begin position="93"/>
        <end position="114"/>
    </location>
</feature>
<reference evidence="4" key="1">
    <citation type="submission" date="2025-08" db="UniProtKB">
        <authorList>
            <consortium name="RefSeq"/>
        </authorList>
    </citation>
    <scope>IDENTIFICATION</scope>
    <source>
        <tissue evidence="4">Fruit stalk</tissue>
    </source>
</reference>
<accession>A0A6P6A8C7</accession>
<dbReference type="AlphaFoldDB" id="A0A6P6A8C7"/>
<evidence type="ECO:0000313" key="3">
    <source>
        <dbReference type="Proteomes" id="UP000515121"/>
    </source>
</evidence>
<dbReference type="PANTHER" id="PTHR35301">
    <property type="entry name" value="CLAVATA3/ESR (CLE)-RELATED PROTEIN 41-RELATED"/>
    <property type="match status" value="1"/>
</dbReference>
<dbReference type="InterPro" id="IPR037495">
    <property type="entry name" value="CLE41/42/44"/>
</dbReference>
<evidence type="ECO:0000256" key="1">
    <source>
        <dbReference type="SAM" id="MobiDB-lite"/>
    </source>
</evidence>
<dbReference type="KEGG" id="dzi:111307299"/>
<feature type="transmembrane region" description="Helical" evidence="2">
    <location>
        <begin position="37"/>
        <end position="56"/>
    </location>
</feature>
<dbReference type="OrthoDB" id="1002666at2759"/>
<dbReference type="GO" id="GO:0048046">
    <property type="term" value="C:apoplast"/>
    <property type="evidence" value="ECO:0007669"/>
    <property type="project" value="TreeGrafter"/>
</dbReference>
<protein>
    <submittedName>
        <fullName evidence="4">CLAVATA3/ESR (CLE)-related protein TDIF-like</fullName>
    </submittedName>
</protein>
<dbReference type="Proteomes" id="UP000515121">
    <property type="component" value="Unplaced"/>
</dbReference>
<keyword evidence="2" id="KW-0812">Transmembrane</keyword>
<dbReference type="GO" id="GO:0033612">
    <property type="term" value="F:receptor serine/threonine kinase binding"/>
    <property type="evidence" value="ECO:0007669"/>
    <property type="project" value="InterPro"/>
</dbReference>
<gene>
    <name evidence="4" type="primary">LOC111307299</name>
</gene>
<dbReference type="PANTHER" id="PTHR35301:SF2">
    <property type="match status" value="1"/>
</dbReference>
<organism evidence="3 4">
    <name type="scientific">Durio zibethinus</name>
    <name type="common">Durian</name>
    <dbReference type="NCBI Taxonomy" id="66656"/>
    <lineage>
        <taxon>Eukaryota</taxon>
        <taxon>Viridiplantae</taxon>
        <taxon>Streptophyta</taxon>
        <taxon>Embryophyta</taxon>
        <taxon>Tracheophyta</taxon>
        <taxon>Spermatophyta</taxon>
        <taxon>Magnoliopsida</taxon>
        <taxon>eudicotyledons</taxon>
        <taxon>Gunneridae</taxon>
        <taxon>Pentapetalae</taxon>
        <taxon>rosids</taxon>
        <taxon>malvids</taxon>
        <taxon>Malvales</taxon>
        <taxon>Malvaceae</taxon>
        <taxon>Helicteroideae</taxon>
        <taxon>Durio</taxon>
    </lineage>
</organism>
<evidence type="ECO:0000313" key="4">
    <source>
        <dbReference type="RefSeq" id="XP_022761050.1"/>
    </source>
</evidence>
<sequence length="134" mass="14632">MDIDPFWITGGWFHICHNNFMATANKSISETSSKSQYAGHALLLFLVLLLISPLFARPAYFSKVPIYSSYRQLFSPSSPSSAQKAAKNLHPFSTSSTPATTHTRTTRGSSAATDRQFKAAAHEVPSGPNPESNK</sequence>
<keyword evidence="2" id="KW-1133">Transmembrane helix</keyword>
<feature type="region of interest" description="Disordered" evidence="1">
    <location>
        <begin position="73"/>
        <end position="134"/>
    </location>
</feature>
<dbReference type="RefSeq" id="XP_022761050.1">
    <property type="nucleotide sequence ID" value="XM_022905315.1"/>
</dbReference>
<proteinExistence type="predicted"/>
<keyword evidence="2" id="KW-0472">Membrane</keyword>
<name>A0A6P6A8C7_DURZI</name>
<keyword evidence="3" id="KW-1185">Reference proteome</keyword>
<evidence type="ECO:0000256" key="2">
    <source>
        <dbReference type="SAM" id="Phobius"/>
    </source>
</evidence>